<evidence type="ECO:0000256" key="1">
    <source>
        <dbReference type="SAM" id="Phobius"/>
    </source>
</evidence>
<evidence type="ECO:0000256" key="2">
    <source>
        <dbReference type="SAM" id="SignalP"/>
    </source>
</evidence>
<dbReference type="EMBL" id="JBBWWT010000011">
    <property type="protein sequence ID" value="MEL1266011.1"/>
    <property type="molecule type" value="Genomic_DNA"/>
</dbReference>
<feature type="transmembrane region" description="Helical" evidence="1">
    <location>
        <begin position="424"/>
        <end position="445"/>
    </location>
</feature>
<organism evidence="3 4">
    <name type="scientific">Pseudoxanthomonas putridarboris</name>
    <dbReference type="NCBI Taxonomy" id="752605"/>
    <lineage>
        <taxon>Bacteria</taxon>
        <taxon>Pseudomonadati</taxon>
        <taxon>Pseudomonadota</taxon>
        <taxon>Gammaproteobacteria</taxon>
        <taxon>Lysobacterales</taxon>
        <taxon>Lysobacteraceae</taxon>
        <taxon>Pseudoxanthomonas</taxon>
    </lineage>
</organism>
<accession>A0ABU9J6J2</accession>
<feature type="signal peptide" evidence="2">
    <location>
        <begin position="1"/>
        <end position="17"/>
    </location>
</feature>
<proteinExistence type="predicted"/>
<sequence>MKKLAWLLMLLPLAAFAGVGEQYAQRWPLLLASDGAGAYRVALDRDVYRTTAWPDLRDIDVVDARGNPVAAEVFGPDQPLALPVRRVTVPWFPLPPQEQGDTPALRLSAQFGDHGRILRLEAEQGATPPADGTARAFLVDLSSVRDNAQALEIDWEPGTPRESSYRVESSDDLQHWRAVSQRVALLELRQGGERLLRNEVPIASGLRYLRFVPLDASPALPVRAVRVRLDTDYMQQAMTWIQAQGRKVSEQGRDYFVYESDGRYPISHADLAMDDYAVGEWTLESRDAADAPWRRRAGPWVAYRVGGERQSVSPEQDVGGAPVRDRHWRLSVSGPLPAKAPTLRLGYRAEVVVFLAQGQGPYALVAGSATAKRAHAPMPQLVDALRADRGRDWQPTPAYLAQPQKLAGDAALQAPPTPRDWKAWLLWGLLVAGALLVAGFAFSLLKRPSAQR</sequence>
<protein>
    <submittedName>
        <fullName evidence="3">DUF3999 domain-containing protein</fullName>
    </submittedName>
</protein>
<name>A0ABU9J6J2_9GAMM</name>
<reference evidence="3 4" key="1">
    <citation type="submission" date="2024-04" db="EMBL/GenBank/DDBJ databases">
        <title>Draft genome sequence of Pseudoxanthomonas putridarboris WD12.</title>
        <authorList>
            <person name="Oh J."/>
        </authorList>
    </citation>
    <scope>NUCLEOTIDE SEQUENCE [LARGE SCALE GENOMIC DNA]</scope>
    <source>
        <strain evidence="3 4">WD12</strain>
    </source>
</reference>
<keyword evidence="1" id="KW-0812">Transmembrane</keyword>
<dbReference type="RefSeq" id="WP_341727184.1">
    <property type="nucleotide sequence ID" value="NZ_JBBWWT010000011.1"/>
</dbReference>
<keyword evidence="1" id="KW-0472">Membrane</keyword>
<keyword evidence="4" id="KW-1185">Reference proteome</keyword>
<evidence type="ECO:0000313" key="3">
    <source>
        <dbReference type="EMBL" id="MEL1266011.1"/>
    </source>
</evidence>
<dbReference type="Pfam" id="PF13163">
    <property type="entry name" value="DUF3999"/>
    <property type="match status" value="1"/>
</dbReference>
<gene>
    <name evidence="3" type="ORF">AAD027_16780</name>
</gene>
<evidence type="ECO:0000313" key="4">
    <source>
        <dbReference type="Proteomes" id="UP001459204"/>
    </source>
</evidence>
<feature type="chain" id="PRO_5045531220" evidence="2">
    <location>
        <begin position="18"/>
        <end position="452"/>
    </location>
</feature>
<keyword evidence="1" id="KW-1133">Transmembrane helix</keyword>
<keyword evidence="2" id="KW-0732">Signal</keyword>
<dbReference type="Proteomes" id="UP001459204">
    <property type="component" value="Unassembled WGS sequence"/>
</dbReference>
<dbReference type="InterPro" id="IPR025060">
    <property type="entry name" value="DUF3999"/>
</dbReference>
<comment type="caution">
    <text evidence="3">The sequence shown here is derived from an EMBL/GenBank/DDBJ whole genome shotgun (WGS) entry which is preliminary data.</text>
</comment>